<dbReference type="Pfam" id="PF16257">
    <property type="entry name" value="UxaE"/>
    <property type="match status" value="1"/>
</dbReference>
<evidence type="ECO:0000256" key="14">
    <source>
        <dbReference type="ARBA" id="ARBA00023163"/>
    </source>
</evidence>
<keyword evidence="15" id="KW-0862">Zinc</keyword>
<dbReference type="Gene3D" id="3.20.20.100">
    <property type="entry name" value="NADP-dependent oxidoreductase domain"/>
    <property type="match status" value="1"/>
</dbReference>
<dbReference type="CDD" id="cd13671">
    <property type="entry name" value="PBP2_TRAP_SBP_like_3"/>
    <property type="match status" value="1"/>
</dbReference>
<dbReference type="InterPro" id="IPR036291">
    <property type="entry name" value="NAD(P)-bd_dom_sf"/>
</dbReference>
<dbReference type="InterPro" id="IPR023210">
    <property type="entry name" value="NADP_OxRdtase_dom"/>
</dbReference>
<dbReference type="Pfam" id="PF01095">
    <property type="entry name" value="Pectinesterase"/>
    <property type="match status" value="1"/>
</dbReference>
<dbReference type="InterPro" id="IPR028082">
    <property type="entry name" value="Peripla_BP_I"/>
</dbReference>
<dbReference type="CDD" id="cd19152">
    <property type="entry name" value="AKR_AKR15A"/>
    <property type="match status" value="1"/>
</dbReference>
<feature type="transmembrane region" description="Helical" evidence="16">
    <location>
        <begin position="2261"/>
        <end position="2278"/>
    </location>
</feature>
<dbReference type="Gene3D" id="3.40.50.1110">
    <property type="entry name" value="SGNH hydrolase"/>
    <property type="match status" value="1"/>
</dbReference>
<dbReference type="Gene3D" id="3.40.190.170">
    <property type="entry name" value="Bacterial extracellular solute-binding protein, family 7"/>
    <property type="match status" value="1"/>
</dbReference>
<comment type="cofactor">
    <cofactor evidence="15">
        <name>Zn(2+)</name>
        <dbReference type="ChEBI" id="CHEBI:29105"/>
    </cofactor>
</comment>
<evidence type="ECO:0000256" key="11">
    <source>
        <dbReference type="ARBA" id="ARBA00023085"/>
    </source>
</evidence>
<evidence type="ECO:0000256" key="8">
    <source>
        <dbReference type="ARBA" id="ARBA00022989"/>
    </source>
</evidence>
<evidence type="ECO:0000256" key="5">
    <source>
        <dbReference type="ARBA" id="ARBA00022692"/>
    </source>
</evidence>
<keyword evidence="7" id="KW-0378">Hydrolase</keyword>
<keyword evidence="6" id="KW-0732">Signal</keyword>
<feature type="transmembrane region" description="Helical" evidence="16">
    <location>
        <begin position="1912"/>
        <end position="1931"/>
    </location>
</feature>
<dbReference type="InterPro" id="IPR018060">
    <property type="entry name" value="HTH_AraC"/>
</dbReference>
<dbReference type="PROSITE" id="PS01124">
    <property type="entry name" value="HTH_ARAC_FAMILY_2"/>
    <property type="match status" value="1"/>
</dbReference>
<dbReference type="InterPro" id="IPR038404">
    <property type="entry name" value="TRAP_DctP_sf"/>
</dbReference>
<evidence type="ECO:0000256" key="2">
    <source>
        <dbReference type="ARBA" id="ARBA00005184"/>
    </source>
</evidence>
<accession>A0ABP0LE66</accession>
<dbReference type="HAMAP" id="MF_02243">
    <property type="entry name" value="UxaE"/>
    <property type="match status" value="1"/>
</dbReference>
<evidence type="ECO:0000256" key="15">
    <source>
        <dbReference type="RuleBase" id="RU361277"/>
    </source>
</evidence>
<dbReference type="InterPro" id="IPR036812">
    <property type="entry name" value="NAD(P)_OxRdtase_dom_sf"/>
</dbReference>
<dbReference type="InterPro" id="IPR013154">
    <property type="entry name" value="ADH-like_N"/>
</dbReference>
<comment type="subcellular location">
    <subcellularLocation>
        <location evidence="1">Cell inner membrane</location>
        <topology evidence="1">Multi-pass membrane protein</topology>
    </subcellularLocation>
</comment>
<evidence type="ECO:0000259" key="17">
    <source>
        <dbReference type="PROSITE" id="PS01124"/>
    </source>
</evidence>
<dbReference type="Pfam" id="PF00107">
    <property type="entry name" value="ADH_zinc_N"/>
    <property type="match status" value="1"/>
</dbReference>
<dbReference type="CDD" id="cd01821">
    <property type="entry name" value="Rhamnogalacturan_acetylesterase_like"/>
    <property type="match status" value="1"/>
</dbReference>
<keyword evidence="11" id="KW-0063">Aspartyl esterase</keyword>
<dbReference type="SUPFAM" id="SSF52266">
    <property type="entry name" value="SGNH hydrolase"/>
    <property type="match status" value="1"/>
</dbReference>
<comment type="pathway">
    <text evidence="2">Glycan metabolism; pectin degradation; 2-dehydro-3-deoxy-D-gluconate from pectin: step 1/5.</text>
</comment>
<evidence type="ECO:0000256" key="13">
    <source>
        <dbReference type="ARBA" id="ARBA00023136"/>
    </source>
</evidence>
<dbReference type="PANTHER" id="PTHR33362:SF2">
    <property type="entry name" value="TRAP TRANSPORTER LARGE PERMEASE PROTEIN"/>
    <property type="match status" value="1"/>
</dbReference>
<feature type="transmembrane region" description="Helical" evidence="16">
    <location>
        <begin position="1997"/>
        <end position="2024"/>
    </location>
</feature>
<keyword evidence="8 16" id="KW-1133">Transmembrane helix</keyword>
<feature type="transmembrane region" description="Helical" evidence="16">
    <location>
        <begin position="2030"/>
        <end position="2051"/>
    </location>
</feature>
<feature type="domain" description="HTH araC/xylS-type" evidence="17">
    <location>
        <begin position="2577"/>
        <end position="2654"/>
    </location>
</feature>
<dbReference type="Gene3D" id="3.20.20.140">
    <property type="entry name" value="Metal-dependent hydrolases"/>
    <property type="match status" value="1"/>
</dbReference>
<dbReference type="NCBIfam" id="TIGR00787">
    <property type="entry name" value="dctP"/>
    <property type="match status" value="1"/>
</dbReference>
<dbReference type="Gene3D" id="3.40.50.2300">
    <property type="match status" value="2"/>
</dbReference>
<dbReference type="InterPro" id="IPR004682">
    <property type="entry name" value="TRAP_DctP"/>
</dbReference>
<dbReference type="InterPro" id="IPR009057">
    <property type="entry name" value="Homeodomain-like_sf"/>
</dbReference>
<keyword evidence="14" id="KW-0804">Transcription</keyword>
<sequence length="3310" mass="362696">MQSTPVWDLHTHLYPPGFGSPVATSSDKVDSTGLSLWGIDELLTYHYLVAEVYRVVPANRLPYEQFWRMSKTEQADHIWKHLFVDRTPLSEACRGVLTTLSRLGLDPNERDLNSHRRWYAEQSLDTHIDLVMEVSGVSRITMTNAVFDDNERGRWLSNPSAAADARFEAVLRFDPLLRDWPTAGLKLREWGYDVNEELDDKTIAQIRQFLRDWINKTSAVYCAVSLPPSFRYGGAYDRSPGSTVLREAVLPTLAEAALPMAMMIGSRLQVNPALRDGGDTVEKSDVASVVQLCSDFPDNRFLCTMLARENQHELAVAARKFGNLMVFGCWWFLNNPSLVEEITRMRMELLGTTFVPQHSDARVLDQLIYKWDHSRSIIAKVLVEKYADVEATGRLVSEAEIKQDVQHLLHGLEPTFGFGDRLGTATAGHLAALKEAGGAIRGIFAQQSIREMSRTNRTPDKVMSCAVGALESAAFGDRWGADADHLKTEEDVRRMMAAGFVFFTLDPSGDVDQEADNYDAAQLAEKFAAARDWAPWYDSYLGQSIKLDSTTIEFDEATLSRAAVKYGKSIQAAIKLAKFVDSEAERLGKSFELELSVDETAQPTTPAEHYLIADQFRQAGAKLISLAPRFLGDFEKGVDFKGDLAELEASLQVHAEIAERMGPYKLSLHSGSDKLAMYPLLARTTKGRFHVKTAGTSYLEALRVAAHQDPGFFREIIDFSRARYDEDKATYHVSAEVSELPESSTLSDTEAEVVYLERWSDVPTGKGFTKPGRQVLHCTFGSVVTDPNLGSRLNDLLNAHADVYTEVLRDHFVRHLQADILVAADGSGDFTSIQAALDSIPVDNDHRVVIEIAPGLYNERVRVDQNFITLRGSGPEHTKIAYFFPREEYHRRYDRFGPAVLNVFGEDVIVEQLTVENTQTSTDVHAFAIYGQPQRFILDGCHVLSQGGDTVSLWNTSYGMYYHRGCTFRGGVDFVCPRGWCYVSDSSFESTNGSAAIWQDGHMDLNMKFVLRNCEFNGPEDFSLGRNHYPSQFYLLGCRFAESMGDKPIELVSQPKPYYSPEVYRRKYYSDCHREAGDYDWFADNLHTAPGSPSAEELTPSWTFDGRWNPERSDAPTVHSVETDGDEIYVYFSEPVGCQGDVYVFREDESRASLTAGMGNSRFVFTGGTATSPPISLRTPGGTMHAVTATLAPRYFSETDLPAASPRQHVKVLLVGDSTVATYDPGSASQGWGASIDQMFDDRVEVINHAKGGRSSKSFRDEGHWDKALTTSPDYVIIQFGHNDNPGKGPDRYTDPAEGGEYRENLRRYVRDVRQAGAVPILASPPTRRRYLADGQIDPQEGNVPYALAAKETAQELDYAFVDLNSATRQLFNRLEETHSDWMQPAGDRTHFTPKGSRRIAQIVAASLKDQVEPLAPFVIEEQLVTMNKTVSLLLVGCAACLLVGIAAISFATGASTSPTDRVELKLGHSLDQNHPVHLALEYMKERLAEKSGGTMILEIRPNGQLGAETECVSLVQRGVLAMTKVSAAPLENFVPDMAVFGIPYLFEDEDHFWRVLHSDLGNNLLAEGASNGLRGLCYYDAGARSFYTASRPVMKPSDLQGLLIRVQESPTSIAMIEALGGSPTPVDFGELYTALQQGVVNGAENNPPSFYTNRHYEVCKHLSLDEHTRTPDVLIVSERWWQRLTPQQQQWLHEAAEDSAEYERELWKEKTQEALAGDGERAMIQQLKRIELVVVRVLEWAVIVLIAALVLDVLWQVATRFVIGDPSKWTVELARYLMIWLTMLGTAVGFARREHLGLDYFKNQLHSDAQKPLEVLGQLVIIAFAAWVLLGGGTRLVSEVLASGELTAALGVPKGAVYLATPIAGAAILLIAVVNLLELLAMALAVAAALSLQSAVGDAASSVVAQRMTDGVASFSLLAIPSFILAGRLMGEGGMARRLVQFATALLGNSRRSLMYVTTISCMLFGAISGSATAAVSGVGGMILPEMKRKGYPTPFSVTLTTVSATTGLIIPPSNIMIVYAVVAGNVSVAAMFFAGVLPGIVLGVAIAAMSRLISPRLELAEVDEEEFHSVPLGPATLQALPSLLLIAIVLGGILQGVFSATEAAAVAVLYAFVLAVLVYREVPTSALPRICLESGVTTAVIFFLIASSQAVSWMLAYEAIPQMVSDGLLSVTDSKIALLLLINVMLLVVGTFMDMTPAVLIFAPILLPIVTNLGIHPVHFGIIMITNLCIGLCTPPVGTCLFVGCGVGKTTIAQLVRPLIPYLTAMCAALLIITYLPELSLWLPRLGAGLAVSDRSQQIALAFPRGSHQEVLIEGVTRFASENALRWSLTIAPESLLLSVLDLAGWSGDGVLAALNTEEEAEYAASLSMPVVNISSALAESPVPRTMVDNYAIGELAADHLFARGFREFAFFGLETIQYSLTRWRGFSESLEKQGCSSTNLLATPTFRFDGATWMAQHDQLAEWLQSLPRPCGVFVVSDYRACQVLETCRELGISVPDQIAVVGVDDEQVICEHVTPTLTSVARNDALEGYKAAEMLDMLMKGEDLPSNEAIVPPSEVVTRDSTAAFAVSDERLHKALAHLHDHIHKPITIEELAAHADVSRRWLEYAFRDVFRETPYQYIRRQRLMKAKQLLADEPKASITSVAKRTGFASAMQLNLPTVIFGSSALGNLYEAPSAETKLDITRQWLACGESPTVIDSAGKYGAGLALESIGKNLRQLNADPAEVLISNKLGWIRTPLTTPEPTFEPGAWVDIQHDAHQRISRQGILDCWEQGLKLLGEPYRPQLVSVHDPDEYLAAATDDEDRERRIENLFGAYESLHDLREQGVVTAVGVGSKDWRIAKLVAQRVQLDWVMLANSLTIYTHPQELLDWMAALSDQSTAIINSAVFNAGFLVGGRYFDYRVPSPDSPDDQRLFAWRELFLDLCRRHTLLPAAACVQFALSPPEIASVSLNTSRPERVAECVELGNNKMKALEITQPGEARLIDCPVPQPGPGEVLLRVRTVGYCGTDLSTFRGANPLVQYPRIPGHEVAGTIEEFGPAVTSGLSIGEHVLVFPYTECGQCSACQAGRPNCCKNNQTLGVQRDGALAEYACLPAEKLIAAPGLSDRDLALVEPLTVGAHAVARGEASEHDTVLVLGCGAIGLGVIAAAANRQARVIAVDVDDEKLALALKCGASKCVNSLTDDLAGRVGELTDGHGPQLVIEAVGLPQTFRAAVDLVAFAGRVVYVGYAKAPVEYETKFFVMKELDIRGSRNALRADFDAVIQMLQSGSLPVDEIVNRTTTLENACEALEQWAANPQQVTKIHVTLA</sequence>
<dbReference type="InterPro" id="IPR000070">
    <property type="entry name" value="Pectinesterase_cat"/>
</dbReference>
<dbReference type="SUPFAM" id="SSF51430">
    <property type="entry name" value="NAD(P)-linked oxidoreductase"/>
    <property type="match status" value="1"/>
</dbReference>
<dbReference type="InterPro" id="IPR037459">
    <property type="entry name" value="RhgT-like"/>
</dbReference>
<feature type="transmembrane region" description="Helical" evidence="16">
    <location>
        <begin position="1955"/>
        <end position="1985"/>
    </location>
</feature>
<dbReference type="Proteomes" id="UP001642464">
    <property type="component" value="Unassembled WGS sequence"/>
</dbReference>
<evidence type="ECO:0000256" key="3">
    <source>
        <dbReference type="ARBA" id="ARBA00022475"/>
    </source>
</evidence>
<evidence type="ECO:0000256" key="4">
    <source>
        <dbReference type="ARBA" id="ARBA00022519"/>
    </source>
</evidence>
<keyword evidence="3" id="KW-1003">Cell membrane</keyword>
<feature type="transmembrane region" description="Helical" evidence="16">
    <location>
        <begin position="1864"/>
        <end position="1891"/>
    </location>
</feature>
<keyword evidence="12" id="KW-0238">DNA-binding</keyword>
<dbReference type="InterPro" id="IPR032466">
    <property type="entry name" value="Metal_Hydrolase"/>
</dbReference>
<proteinExistence type="inferred from homology"/>
<feature type="transmembrane region" description="Helical" evidence="16">
    <location>
        <begin position="2223"/>
        <end position="2249"/>
    </location>
</feature>
<evidence type="ECO:0000256" key="9">
    <source>
        <dbReference type="ARBA" id="ARBA00023002"/>
    </source>
</evidence>
<dbReference type="NCBIfam" id="TIGR00786">
    <property type="entry name" value="dctM"/>
    <property type="match status" value="1"/>
</dbReference>
<dbReference type="SUPFAM" id="SSF51556">
    <property type="entry name" value="Metallo-dependent hydrolases"/>
    <property type="match status" value="1"/>
</dbReference>
<name>A0ABP0LE66_9DINO</name>
<dbReference type="InterPro" id="IPR010656">
    <property type="entry name" value="DctM"/>
</dbReference>
<dbReference type="SMART" id="SM00342">
    <property type="entry name" value="HTH_ARAC"/>
    <property type="match status" value="1"/>
</dbReference>
<reference evidence="18 19" key="1">
    <citation type="submission" date="2024-02" db="EMBL/GenBank/DDBJ databases">
        <authorList>
            <person name="Chen Y."/>
            <person name="Shah S."/>
            <person name="Dougan E. K."/>
            <person name="Thang M."/>
            <person name="Chan C."/>
        </authorList>
    </citation>
    <scope>NUCLEOTIDE SEQUENCE [LARGE SCALE GENOMIC DNA]</scope>
</reference>
<feature type="transmembrane region" description="Helical" evidence="16">
    <location>
        <begin position="1813"/>
        <end position="1831"/>
    </location>
</feature>
<dbReference type="Pfam" id="PF13472">
    <property type="entry name" value="Lipase_GDSL_2"/>
    <property type="match status" value="1"/>
</dbReference>
<evidence type="ECO:0000256" key="6">
    <source>
        <dbReference type="ARBA" id="ARBA00022729"/>
    </source>
</evidence>
<feature type="transmembrane region" description="Helical" evidence="16">
    <location>
        <begin position="2081"/>
        <end position="2100"/>
    </location>
</feature>
<dbReference type="InterPro" id="IPR002328">
    <property type="entry name" value="ADH_Zn_CS"/>
</dbReference>
<dbReference type="PROSITE" id="PS00059">
    <property type="entry name" value="ADH_ZINC"/>
    <property type="match status" value="1"/>
</dbReference>
<evidence type="ECO:0000256" key="12">
    <source>
        <dbReference type="ARBA" id="ARBA00023125"/>
    </source>
</evidence>
<comment type="caution">
    <text evidence="18">The sequence shown here is derived from an EMBL/GenBank/DDBJ whole genome shotgun (WGS) entry which is preliminary data.</text>
</comment>
<dbReference type="Pfam" id="PF08240">
    <property type="entry name" value="ADH_N"/>
    <property type="match status" value="1"/>
</dbReference>
<dbReference type="Gene3D" id="2.160.20.10">
    <property type="entry name" value="Single-stranded right-handed beta-helix, Pectin lyase-like"/>
    <property type="match status" value="1"/>
</dbReference>
<dbReference type="InterPro" id="IPR032586">
    <property type="entry name" value="UxaE"/>
</dbReference>
<keyword evidence="4" id="KW-0997">Cell inner membrane</keyword>
<comment type="similarity">
    <text evidence="15">Belongs to the zinc-containing alcohol dehydrogenase family.</text>
</comment>
<feature type="transmembrane region" description="Helical" evidence="16">
    <location>
        <begin position="2136"/>
        <end position="2158"/>
    </location>
</feature>
<dbReference type="SUPFAM" id="SSF46689">
    <property type="entry name" value="Homeodomain-like"/>
    <property type="match status" value="1"/>
</dbReference>
<evidence type="ECO:0000313" key="18">
    <source>
        <dbReference type="EMBL" id="CAK9037452.1"/>
    </source>
</evidence>
<dbReference type="InterPro" id="IPR036514">
    <property type="entry name" value="SGNH_hydro_sf"/>
</dbReference>
<dbReference type="InterPro" id="IPR011032">
    <property type="entry name" value="GroES-like_sf"/>
</dbReference>
<dbReference type="Pfam" id="PF00248">
    <property type="entry name" value="Aldo_ket_red"/>
    <property type="match status" value="1"/>
</dbReference>
<dbReference type="InterPro" id="IPR013149">
    <property type="entry name" value="ADH-like_C"/>
</dbReference>
<dbReference type="Pfam" id="PF12833">
    <property type="entry name" value="HTH_18"/>
    <property type="match status" value="1"/>
</dbReference>
<evidence type="ECO:0000256" key="10">
    <source>
        <dbReference type="ARBA" id="ARBA00023015"/>
    </source>
</evidence>
<dbReference type="SUPFAM" id="SSF50129">
    <property type="entry name" value="GroES-like"/>
    <property type="match status" value="1"/>
</dbReference>
<keyword evidence="5 16" id="KW-0812">Transmembrane</keyword>
<dbReference type="SUPFAM" id="SSF51126">
    <property type="entry name" value="Pectin lyase-like"/>
    <property type="match status" value="1"/>
</dbReference>
<dbReference type="CDD" id="cd08261">
    <property type="entry name" value="Zn_ADH7"/>
    <property type="match status" value="1"/>
</dbReference>
<feature type="transmembrane region" description="Helical" evidence="16">
    <location>
        <begin position="2178"/>
        <end position="2195"/>
    </location>
</feature>
<dbReference type="Gene3D" id="3.90.180.10">
    <property type="entry name" value="Medium-chain alcohol dehydrogenases, catalytic domain"/>
    <property type="match status" value="1"/>
</dbReference>
<evidence type="ECO:0000256" key="7">
    <source>
        <dbReference type="ARBA" id="ARBA00022801"/>
    </source>
</evidence>
<evidence type="ECO:0000256" key="16">
    <source>
        <dbReference type="SAM" id="Phobius"/>
    </source>
</evidence>
<dbReference type="InterPro" id="IPR046335">
    <property type="entry name" value="LacI/GalR-like_sensor"/>
</dbReference>
<dbReference type="InterPro" id="IPR013830">
    <property type="entry name" value="SGNH_hydro"/>
</dbReference>
<gene>
    <name evidence="18" type="ORF">SCF082_LOCUS22158</name>
</gene>
<dbReference type="CDD" id="cd01543">
    <property type="entry name" value="PBP1_XylR"/>
    <property type="match status" value="1"/>
</dbReference>
<keyword evidence="15" id="KW-0479">Metal-binding</keyword>
<dbReference type="Gene3D" id="1.10.2020.10">
    <property type="entry name" value="uronate isomerase, domain 2, chain A"/>
    <property type="match status" value="1"/>
</dbReference>
<evidence type="ECO:0000313" key="19">
    <source>
        <dbReference type="Proteomes" id="UP001642464"/>
    </source>
</evidence>
<dbReference type="InterPro" id="IPR011050">
    <property type="entry name" value="Pectin_lyase_fold/virulence"/>
</dbReference>
<keyword evidence="19" id="KW-1185">Reference proteome</keyword>
<dbReference type="Pfam" id="PF03480">
    <property type="entry name" value="DctP"/>
    <property type="match status" value="1"/>
</dbReference>
<dbReference type="Gene3D" id="3.40.50.720">
    <property type="entry name" value="NAD(P)-binding Rossmann-like Domain"/>
    <property type="match status" value="1"/>
</dbReference>
<feature type="transmembrane region" description="Helical" evidence="16">
    <location>
        <begin position="1774"/>
        <end position="1792"/>
    </location>
</feature>
<keyword evidence="10" id="KW-0805">Transcription regulation</keyword>
<keyword evidence="13 16" id="KW-0472">Membrane</keyword>
<feature type="transmembrane region" description="Helical" evidence="16">
    <location>
        <begin position="2106"/>
        <end position="2124"/>
    </location>
</feature>
<keyword evidence="9" id="KW-0560">Oxidoreductase</keyword>
<dbReference type="SUPFAM" id="SSF53822">
    <property type="entry name" value="Periplasmic binding protein-like I"/>
    <property type="match status" value="1"/>
</dbReference>
<feature type="transmembrane region" description="Helical" evidence="16">
    <location>
        <begin position="1734"/>
        <end position="1759"/>
    </location>
</feature>
<dbReference type="SUPFAM" id="SSF51735">
    <property type="entry name" value="NAD(P)-binding Rossmann-fold domains"/>
    <property type="match status" value="1"/>
</dbReference>
<protein>
    <submittedName>
        <fullName evidence="18">Uncharacterized protein YgiK</fullName>
    </submittedName>
</protein>
<dbReference type="InterPro" id="IPR012334">
    <property type="entry name" value="Pectin_lyas_fold"/>
</dbReference>
<evidence type="ECO:0000256" key="1">
    <source>
        <dbReference type="ARBA" id="ARBA00004429"/>
    </source>
</evidence>
<dbReference type="PANTHER" id="PTHR33362">
    <property type="entry name" value="SIALIC ACID TRAP TRANSPORTER PERMEASE PROTEIN SIAT-RELATED"/>
    <property type="match status" value="1"/>
</dbReference>
<dbReference type="EMBL" id="CAXAMM010015891">
    <property type="protein sequence ID" value="CAK9037452.1"/>
    <property type="molecule type" value="Genomic_DNA"/>
</dbReference>
<dbReference type="Gene3D" id="1.10.10.60">
    <property type="entry name" value="Homeodomain-like"/>
    <property type="match status" value="1"/>
</dbReference>
<dbReference type="Pfam" id="PF13377">
    <property type="entry name" value="Peripla_BP_3"/>
    <property type="match status" value="1"/>
</dbReference>
<dbReference type="NCBIfam" id="NF037995">
    <property type="entry name" value="TRAP_S1"/>
    <property type="match status" value="1"/>
</dbReference>
<dbReference type="Pfam" id="PF06808">
    <property type="entry name" value="DctM"/>
    <property type="match status" value="1"/>
</dbReference>
<organism evidence="18 19">
    <name type="scientific">Durusdinium trenchii</name>
    <dbReference type="NCBI Taxonomy" id="1381693"/>
    <lineage>
        <taxon>Eukaryota</taxon>
        <taxon>Sar</taxon>
        <taxon>Alveolata</taxon>
        <taxon>Dinophyceae</taxon>
        <taxon>Suessiales</taxon>
        <taxon>Symbiodiniaceae</taxon>
        <taxon>Durusdinium</taxon>
    </lineage>
</organism>
<dbReference type="InterPro" id="IPR018389">
    <property type="entry name" value="DctP_fam"/>
</dbReference>
<feature type="transmembrane region" description="Helical" evidence="16">
    <location>
        <begin position="1431"/>
        <end position="1452"/>
    </location>
</feature>
<dbReference type="InterPro" id="IPR004681">
    <property type="entry name" value="TRAP_DctM"/>
</dbReference>